<evidence type="ECO:0000256" key="1">
    <source>
        <dbReference type="SAM" id="MobiDB-lite"/>
    </source>
</evidence>
<name>A0A941IWA7_9ACTN</name>
<feature type="compositionally biased region" description="Basic and acidic residues" evidence="1">
    <location>
        <begin position="116"/>
        <end position="132"/>
    </location>
</feature>
<evidence type="ECO:0000313" key="3">
    <source>
        <dbReference type="Proteomes" id="UP000675781"/>
    </source>
</evidence>
<accession>A0A941IWA7</accession>
<dbReference type="Proteomes" id="UP000675781">
    <property type="component" value="Unassembled WGS sequence"/>
</dbReference>
<dbReference type="AlphaFoldDB" id="A0A941IWA7"/>
<comment type="caution">
    <text evidence="2">The sequence shown here is derived from an EMBL/GenBank/DDBJ whole genome shotgun (WGS) entry which is preliminary data.</text>
</comment>
<evidence type="ECO:0000313" key="2">
    <source>
        <dbReference type="EMBL" id="MBR7838886.1"/>
    </source>
</evidence>
<organism evidence="2 3">
    <name type="scientific">Actinospica durhamensis</name>
    <dbReference type="NCBI Taxonomy" id="1508375"/>
    <lineage>
        <taxon>Bacteria</taxon>
        <taxon>Bacillati</taxon>
        <taxon>Actinomycetota</taxon>
        <taxon>Actinomycetes</taxon>
        <taxon>Catenulisporales</taxon>
        <taxon>Actinospicaceae</taxon>
        <taxon>Actinospica</taxon>
    </lineage>
</organism>
<sequence length="147" mass="15697">PEPAWTEARELVRRTAEERGWHLEPDSPALDRACDAAAVVLSMDVPELVPLLGVYADAAERLAEQEVATVLTMGEQADIVRGVVVGTVLGEELLAALRLLAQRSVTLKLLQPIDAHPAKADHDEAEPGHAPHETPGQDDAPDEPAAP</sequence>
<protein>
    <submittedName>
        <fullName evidence="2">Uncharacterized protein</fullName>
    </submittedName>
</protein>
<gene>
    <name evidence="2" type="ORF">KDL01_36805</name>
</gene>
<keyword evidence="3" id="KW-1185">Reference proteome</keyword>
<proteinExistence type="predicted"/>
<feature type="region of interest" description="Disordered" evidence="1">
    <location>
        <begin position="116"/>
        <end position="147"/>
    </location>
</feature>
<feature type="non-terminal residue" evidence="2">
    <location>
        <position position="1"/>
    </location>
</feature>
<dbReference type="EMBL" id="JAGSOG010000344">
    <property type="protein sequence ID" value="MBR7838886.1"/>
    <property type="molecule type" value="Genomic_DNA"/>
</dbReference>
<reference evidence="2" key="1">
    <citation type="submission" date="2021-04" db="EMBL/GenBank/DDBJ databases">
        <title>Genome based classification of Actinospica acidithermotolerans sp. nov., an actinobacterium isolated from an Indonesian hot spring.</title>
        <authorList>
            <person name="Kusuma A.B."/>
            <person name="Putra K.E."/>
            <person name="Nafisah S."/>
            <person name="Loh J."/>
            <person name="Nouioui I."/>
            <person name="Goodfellow M."/>
        </authorList>
    </citation>
    <scope>NUCLEOTIDE SEQUENCE</scope>
    <source>
        <strain evidence="2">CSCA 57</strain>
    </source>
</reference>